<dbReference type="SUPFAM" id="SSF48726">
    <property type="entry name" value="Immunoglobulin"/>
    <property type="match status" value="2"/>
</dbReference>
<dbReference type="EMBL" id="CAXLJM020000004">
    <property type="protein sequence ID" value="CAL8069200.1"/>
    <property type="molecule type" value="Genomic_DNA"/>
</dbReference>
<dbReference type="InterPro" id="IPR007110">
    <property type="entry name" value="Ig-like_dom"/>
</dbReference>
<dbReference type="Gene3D" id="2.60.40.10">
    <property type="entry name" value="Immunoglobulins"/>
    <property type="match status" value="2"/>
</dbReference>
<sequence length="428" mass="47434">MSIKSLSKSALRKYKMSSSHSSSSVSVSILKQKIIMIRCPAYHNGMGFLILFLIIPFTGLQATGFSLQQQAMPAMHSSDFSVHHQFHPSGYPAEQTVTPYIESVKYNTTVFVGQTAYLPCVVKHLGDKTVSWIRKKDLHILTSGNHIYTSDPRVSLLREGKLLNSWTLKLSSVQKKDGGSYECQVNTEPKMTITLFLIVLGSTDDEVQQGAVALGMLDLPQHQRDSGLDTFSKGYEARILGPGHVQIHQGQTANLTCLVAHGGPSPNLTWFLNDIPLQKTYNTRGGINIETERSPFATISKLVIVRADRRDEGKYSCGGITVYPDSVVLRVLPFHSRSEEESDEAVPMMVSVASSARVTSKPPFSIHLDPSTIIITNRHHSLNKLLPTWTHFARQTASIFCASFITYIFHYQTIHSLNMVSLDTVAAL</sequence>
<feature type="domain" description="Ig-like" evidence="1">
    <location>
        <begin position="220"/>
        <end position="317"/>
    </location>
</feature>
<name>A0ABP1PL71_9HEXA</name>
<dbReference type="InterPro" id="IPR003598">
    <property type="entry name" value="Ig_sub2"/>
</dbReference>
<proteinExistence type="predicted"/>
<reference evidence="2 3" key="1">
    <citation type="submission" date="2024-08" db="EMBL/GenBank/DDBJ databases">
        <authorList>
            <person name="Cucini C."/>
            <person name="Frati F."/>
        </authorList>
    </citation>
    <scope>NUCLEOTIDE SEQUENCE [LARGE SCALE GENOMIC DNA]</scope>
</reference>
<dbReference type="InterPro" id="IPR036179">
    <property type="entry name" value="Ig-like_dom_sf"/>
</dbReference>
<gene>
    <name evidence="2" type="ORF">ODALV1_LOCUS646</name>
</gene>
<dbReference type="InterPro" id="IPR013106">
    <property type="entry name" value="Ig_V-set"/>
</dbReference>
<dbReference type="InterPro" id="IPR003599">
    <property type="entry name" value="Ig_sub"/>
</dbReference>
<comment type="caution">
    <text evidence="2">The sequence shown here is derived from an EMBL/GenBank/DDBJ whole genome shotgun (WGS) entry which is preliminary data.</text>
</comment>
<dbReference type="InterPro" id="IPR037448">
    <property type="entry name" value="Zig-8"/>
</dbReference>
<accession>A0ABP1PL71</accession>
<organism evidence="2 3">
    <name type="scientific">Orchesella dallaii</name>
    <dbReference type="NCBI Taxonomy" id="48710"/>
    <lineage>
        <taxon>Eukaryota</taxon>
        <taxon>Metazoa</taxon>
        <taxon>Ecdysozoa</taxon>
        <taxon>Arthropoda</taxon>
        <taxon>Hexapoda</taxon>
        <taxon>Collembola</taxon>
        <taxon>Entomobryomorpha</taxon>
        <taxon>Entomobryoidea</taxon>
        <taxon>Orchesellidae</taxon>
        <taxon>Orchesellinae</taxon>
        <taxon>Orchesella</taxon>
    </lineage>
</organism>
<evidence type="ECO:0000313" key="3">
    <source>
        <dbReference type="Proteomes" id="UP001642540"/>
    </source>
</evidence>
<protein>
    <recommendedName>
        <fullName evidence="1">Ig-like domain-containing protein</fullName>
    </recommendedName>
</protein>
<evidence type="ECO:0000313" key="2">
    <source>
        <dbReference type="EMBL" id="CAL8069200.1"/>
    </source>
</evidence>
<dbReference type="SMART" id="SM00408">
    <property type="entry name" value="IGc2"/>
    <property type="match status" value="2"/>
</dbReference>
<evidence type="ECO:0000259" key="1">
    <source>
        <dbReference type="PROSITE" id="PS50835"/>
    </source>
</evidence>
<feature type="domain" description="Ig-like" evidence="1">
    <location>
        <begin position="99"/>
        <end position="194"/>
    </location>
</feature>
<dbReference type="InterPro" id="IPR013783">
    <property type="entry name" value="Ig-like_fold"/>
</dbReference>
<keyword evidence="3" id="KW-1185">Reference proteome</keyword>
<dbReference type="PANTHER" id="PTHR23279:SF6">
    <property type="entry name" value="DEFECTIVE PROBOSCIS EXTENSION RESPONSE 7, ISOFORM F"/>
    <property type="match status" value="1"/>
</dbReference>
<dbReference type="PANTHER" id="PTHR23279">
    <property type="entry name" value="DEFECTIVE PROBOSCIS EXTENSION RESPONSE DPR -RELATED"/>
    <property type="match status" value="1"/>
</dbReference>
<dbReference type="PROSITE" id="PS50835">
    <property type="entry name" value="IG_LIKE"/>
    <property type="match status" value="2"/>
</dbReference>
<dbReference type="Proteomes" id="UP001642540">
    <property type="component" value="Unassembled WGS sequence"/>
</dbReference>
<dbReference type="SMART" id="SM00409">
    <property type="entry name" value="IG"/>
    <property type="match status" value="2"/>
</dbReference>
<dbReference type="SMART" id="SM00406">
    <property type="entry name" value="IGv"/>
    <property type="match status" value="1"/>
</dbReference>
<dbReference type="Pfam" id="PF13927">
    <property type="entry name" value="Ig_3"/>
    <property type="match status" value="2"/>
</dbReference>